<keyword evidence="2" id="KW-1185">Reference proteome</keyword>
<organism evidence="1 2">
    <name type="scientific">Crenothrix polyspora</name>
    <dbReference type="NCBI Taxonomy" id="360316"/>
    <lineage>
        <taxon>Bacteria</taxon>
        <taxon>Pseudomonadati</taxon>
        <taxon>Pseudomonadota</taxon>
        <taxon>Gammaproteobacteria</taxon>
        <taxon>Methylococcales</taxon>
        <taxon>Crenotrichaceae</taxon>
        <taxon>Crenothrix</taxon>
    </lineage>
</organism>
<sequence>MNEDNNNPLTPALRKLMTASLILKTTDAKTLASHLNRSPSTIRTEFQRILVIMKVHCRYAALETAKEKGWLYPQKKW</sequence>
<dbReference type="EMBL" id="FUKJ01000433">
    <property type="protein sequence ID" value="SJM95676.1"/>
    <property type="molecule type" value="Genomic_DNA"/>
</dbReference>
<dbReference type="Gene3D" id="1.10.10.10">
    <property type="entry name" value="Winged helix-like DNA-binding domain superfamily/Winged helix DNA-binding domain"/>
    <property type="match status" value="1"/>
</dbReference>
<reference evidence="2" key="1">
    <citation type="submission" date="2017-02" db="EMBL/GenBank/DDBJ databases">
        <authorList>
            <person name="Daims H."/>
        </authorList>
    </citation>
    <scope>NUCLEOTIDE SEQUENCE [LARGE SCALE GENOMIC DNA]</scope>
</reference>
<dbReference type="GO" id="GO:0003677">
    <property type="term" value="F:DNA binding"/>
    <property type="evidence" value="ECO:0007669"/>
    <property type="project" value="InterPro"/>
</dbReference>
<dbReference type="RefSeq" id="WP_087148332.1">
    <property type="nucleotide sequence ID" value="NZ_FUKJ01000433.1"/>
</dbReference>
<dbReference type="AlphaFoldDB" id="A0A1R4HHG1"/>
<dbReference type="Proteomes" id="UP000195442">
    <property type="component" value="Unassembled WGS sequence"/>
</dbReference>
<name>A0A1R4HHG1_9GAMM</name>
<protein>
    <submittedName>
        <fullName evidence="1">Response regulator receiver protein</fullName>
    </submittedName>
</protein>
<accession>A0A1R4HHG1</accession>
<evidence type="ECO:0000313" key="2">
    <source>
        <dbReference type="Proteomes" id="UP000195442"/>
    </source>
</evidence>
<evidence type="ECO:0000313" key="1">
    <source>
        <dbReference type="EMBL" id="SJM95676.1"/>
    </source>
</evidence>
<dbReference type="SUPFAM" id="SSF46894">
    <property type="entry name" value="C-terminal effector domain of the bipartite response regulators"/>
    <property type="match status" value="1"/>
</dbReference>
<dbReference type="GO" id="GO:0006355">
    <property type="term" value="P:regulation of DNA-templated transcription"/>
    <property type="evidence" value="ECO:0007669"/>
    <property type="project" value="InterPro"/>
</dbReference>
<dbReference type="InterPro" id="IPR036388">
    <property type="entry name" value="WH-like_DNA-bd_sf"/>
</dbReference>
<dbReference type="InterPro" id="IPR016032">
    <property type="entry name" value="Sig_transdc_resp-reg_C-effctor"/>
</dbReference>
<gene>
    <name evidence="1" type="ORF">CRENPOLYSF2_680004</name>
</gene>
<dbReference type="OrthoDB" id="8548393at2"/>
<proteinExistence type="predicted"/>